<name>A0A3G5AFA5_9VIRU</name>
<gene>
    <name evidence="1" type="ORF">Satyrvirus46_2</name>
</gene>
<reference evidence="1" key="1">
    <citation type="submission" date="2018-10" db="EMBL/GenBank/DDBJ databases">
        <title>Hidden diversity of soil giant viruses.</title>
        <authorList>
            <person name="Schulz F."/>
            <person name="Alteio L."/>
            <person name="Goudeau D."/>
            <person name="Ryan E.M."/>
            <person name="Malmstrom R.R."/>
            <person name="Blanchard J."/>
            <person name="Woyke T."/>
        </authorList>
    </citation>
    <scope>NUCLEOTIDE SEQUENCE</scope>
    <source>
        <strain evidence="1">SAV1</strain>
    </source>
</reference>
<accession>A0A3G5AFA5</accession>
<sequence>MLSHIDSSSDVEHSPNKKIKKNVSFFPYNFINLEEQEFELYNPNLKLFELKMMQFYPFGSDFFTINHGKNYFLFFKRLGSVRYFIVQHIDEKVIVGTACAILRSYKVDDKKFNFWYLCDMKIDTEHRKQNLTRALFKNMFYKFSNISSSGYMISMDPGSQQLVHIFKNILPQQQSLTKLLIYSLTVDKMKTIEKYFVTIFKNISYLSLAGKKDLILKSTNMPLEIYHMQHGNDFIPNAKNLNEVPLTASIMFCIPSNSQIESVLREANITTDISATVISWSMDFFDWHSILTSDI</sequence>
<proteinExistence type="predicted"/>
<dbReference type="EMBL" id="MK072482">
    <property type="protein sequence ID" value="AYV85818.1"/>
    <property type="molecule type" value="Genomic_DNA"/>
</dbReference>
<protein>
    <submittedName>
        <fullName evidence="1">Uncharacterized protein</fullName>
    </submittedName>
</protein>
<organism evidence="1">
    <name type="scientific">Satyrvirus sp</name>
    <dbReference type="NCBI Taxonomy" id="2487771"/>
    <lineage>
        <taxon>Viruses</taxon>
        <taxon>Varidnaviria</taxon>
        <taxon>Bamfordvirae</taxon>
        <taxon>Nucleocytoviricota</taxon>
        <taxon>Megaviricetes</taxon>
        <taxon>Imitervirales</taxon>
        <taxon>Mimiviridae</taxon>
        <taxon>Megamimivirinae</taxon>
    </lineage>
</organism>
<evidence type="ECO:0000313" key="1">
    <source>
        <dbReference type="EMBL" id="AYV85818.1"/>
    </source>
</evidence>